<dbReference type="AlphaFoldDB" id="A0ABD2P0C5"/>
<dbReference type="Gene3D" id="2.70.160.11">
    <property type="entry name" value="Hnrnp arginine n-methyltransferase1"/>
    <property type="match status" value="1"/>
</dbReference>
<gene>
    <name evidence="1" type="ORF">HHI36_018576</name>
</gene>
<evidence type="ECO:0000313" key="2">
    <source>
        <dbReference type="Proteomes" id="UP001516400"/>
    </source>
</evidence>
<reference evidence="1 2" key="1">
    <citation type="journal article" date="2021" name="BMC Biol.">
        <title>Horizontally acquired antibacterial genes associated with adaptive radiation of ladybird beetles.</title>
        <authorList>
            <person name="Li H.S."/>
            <person name="Tang X.F."/>
            <person name="Huang Y.H."/>
            <person name="Xu Z.Y."/>
            <person name="Chen M.L."/>
            <person name="Du X.Y."/>
            <person name="Qiu B.Y."/>
            <person name="Chen P.T."/>
            <person name="Zhang W."/>
            <person name="Slipinski A."/>
            <person name="Escalona H.E."/>
            <person name="Waterhouse R.M."/>
            <person name="Zwick A."/>
            <person name="Pang H."/>
        </authorList>
    </citation>
    <scope>NUCLEOTIDE SEQUENCE [LARGE SCALE GENOMIC DNA]</scope>
    <source>
        <strain evidence="1">SYSU2018</strain>
    </source>
</reference>
<name>A0ABD2P0C5_9CUCU</name>
<comment type="caution">
    <text evidence="1">The sequence shown here is derived from an EMBL/GenBank/DDBJ whole genome shotgun (WGS) entry which is preliminary data.</text>
</comment>
<dbReference type="Proteomes" id="UP001516400">
    <property type="component" value="Unassembled WGS sequence"/>
</dbReference>
<keyword evidence="2" id="KW-1185">Reference proteome</keyword>
<proteinExistence type="predicted"/>
<accession>A0ABD2P0C5</accession>
<sequence>MNDFDKLIEESSNISDDIVEAQPLWEYPCVALSEVADILTIDFSENPMGVLESKGEFKLESNHPCNGIALWIEWEHLETGSNNIITTGPTVPPILGEKIAWDMNSRQGLISSHIDELLQMYPKEQKNSNLIKGKKTAFRLQKLEGRKQMKTLLRAQLKRTIENHLETEHIRQITNGPNKIKAIWNIINSNVKEHQGIRKKHYMSADALNPHFAIIATQYSPYGLTPSSTSSESVTFARRSARSTIKYMIKDVKAVLFYINGVHRLAEVIRSEYVWECEQTQLDDEESVFERTGSN</sequence>
<dbReference type="EMBL" id="JABFTP020000165">
    <property type="protein sequence ID" value="KAL3284416.1"/>
    <property type="molecule type" value="Genomic_DNA"/>
</dbReference>
<organism evidence="1 2">
    <name type="scientific">Cryptolaemus montrouzieri</name>
    <dbReference type="NCBI Taxonomy" id="559131"/>
    <lineage>
        <taxon>Eukaryota</taxon>
        <taxon>Metazoa</taxon>
        <taxon>Ecdysozoa</taxon>
        <taxon>Arthropoda</taxon>
        <taxon>Hexapoda</taxon>
        <taxon>Insecta</taxon>
        <taxon>Pterygota</taxon>
        <taxon>Neoptera</taxon>
        <taxon>Endopterygota</taxon>
        <taxon>Coleoptera</taxon>
        <taxon>Polyphaga</taxon>
        <taxon>Cucujiformia</taxon>
        <taxon>Coccinelloidea</taxon>
        <taxon>Coccinellidae</taxon>
        <taxon>Scymninae</taxon>
        <taxon>Scymnini</taxon>
        <taxon>Cryptolaemus</taxon>
    </lineage>
</organism>
<protein>
    <submittedName>
        <fullName evidence="1">Uncharacterized protein</fullName>
    </submittedName>
</protein>
<evidence type="ECO:0000313" key="1">
    <source>
        <dbReference type="EMBL" id="KAL3284416.1"/>
    </source>
</evidence>